<evidence type="ECO:0000313" key="4">
    <source>
        <dbReference type="EMBL" id="MEX6503520.1"/>
    </source>
</evidence>
<dbReference type="CDD" id="cd07085">
    <property type="entry name" value="ALDH_F6_MMSDH"/>
    <property type="match status" value="1"/>
</dbReference>
<dbReference type="GO" id="GO:0016491">
    <property type="term" value="F:oxidoreductase activity"/>
    <property type="evidence" value="ECO:0007669"/>
    <property type="project" value="UniProtKB-KW"/>
</dbReference>
<feature type="domain" description="Aldehyde dehydrogenase" evidence="3">
    <location>
        <begin position="13"/>
        <end position="477"/>
    </location>
</feature>
<dbReference type="InterPro" id="IPR016162">
    <property type="entry name" value="Ald_DH_N"/>
</dbReference>
<keyword evidence="2 4" id="KW-0560">Oxidoreductase</keyword>
<dbReference type="InterPro" id="IPR016161">
    <property type="entry name" value="Ald_DH/histidinol_DH"/>
</dbReference>
<organism evidence="4 5">
    <name type="scientific">Pseudomonas zhanjiangensis</name>
    <dbReference type="NCBI Taxonomy" id="3239015"/>
    <lineage>
        <taxon>Bacteria</taxon>
        <taxon>Pseudomonadati</taxon>
        <taxon>Pseudomonadota</taxon>
        <taxon>Gammaproteobacteria</taxon>
        <taxon>Pseudomonadales</taxon>
        <taxon>Pseudomonadaceae</taxon>
        <taxon>Pseudomonas</taxon>
    </lineage>
</organism>
<comment type="caution">
    <text evidence="4">The sequence shown here is derived from an EMBL/GenBank/DDBJ whole genome shotgun (WGS) entry which is preliminary data.</text>
</comment>
<dbReference type="Pfam" id="PF00171">
    <property type="entry name" value="Aldedh"/>
    <property type="match status" value="1"/>
</dbReference>
<dbReference type="PANTHER" id="PTHR43866">
    <property type="entry name" value="MALONATE-SEMIALDEHYDE DEHYDROGENASE"/>
    <property type="match status" value="1"/>
</dbReference>
<dbReference type="Gene3D" id="3.40.309.10">
    <property type="entry name" value="Aldehyde Dehydrogenase, Chain A, domain 2"/>
    <property type="match status" value="1"/>
</dbReference>
<dbReference type="InterPro" id="IPR016163">
    <property type="entry name" value="Ald_DH_C"/>
</dbReference>
<dbReference type="NCBIfam" id="TIGR01722">
    <property type="entry name" value="MMSDH"/>
    <property type="match status" value="1"/>
</dbReference>
<proteinExistence type="inferred from homology"/>
<sequence length="497" mass="53998">MAKAIPQLIAGQWRESRAREFIEVTDPATQEVLALAPKATAEEIEAAVASAKAAFLAWREVPVPERARLMLRYQHLLKESHDELAELLAGETGKTLADAKGDVWRGIEVVEQAANIASLMMGETAENVACDIDTASWVQPLGVCTGITPFNFPAMIPLWMFPLAIAAGNTFILKPSEQDPLTPNRLAELLIEAGAPKGVLQVLHGGREVVDSLLTHPDIRAISFVGSVPVGQHIYRTGTAHLKRVQAFAGAKNHLVILPDANKEQVLSNLVGASCGAAGQRCMAISVAVFVGESRQWIDELRAQMAELRPGYWKDEHAAFGPLISQQAKQRVQRLIAEGKAEGAECLLDGSLCTVEGYPKGNWLGPTLFRGVTPKMSIYREEIFGPVLVCLEVDTLDQAIELVNASPYGNGTSIFTRSGGAARHYQHAVNVGQVGINVAIPVPLPFFSFTGWKGSFYGDLHAYGKQAVRFYTETKTVTTRWFDESPVTGPNMTIHLK</sequence>
<evidence type="ECO:0000256" key="2">
    <source>
        <dbReference type="ARBA" id="ARBA00023002"/>
    </source>
</evidence>
<dbReference type="PANTHER" id="PTHR43866:SF3">
    <property type="entry name" value="METHYLMALONATE-SEMIALDEHYDE DEHYDROGENASE [ACYLATING], MITOCHONDRIAL"/>
    <property type="match status" value="1"/>
</dbReference>
<dbReference type="InterPro" id="IPR015590">
    <property type="entry name" value="Aldehyde_DH_dom"/>
</dbReference>
<dbReference type="Proteomes" id="UP001560296">
    <property type="component" value="Unassembled WGS sequence"/>
</dbReference>
<dbReference type="EMBL" id="JBFTEG010000013">
    <property type="protein sequence ID" value="MEX6503520.1"/>
    <property type="molecule type" value="Genomic_DNA"/>
</dbReference>
<evidence type="ECO:0000259" key="3">
    <source>
        <dbReference type="Pfam" id="PF00171"/>
    </source>
</evidence>
<dbReference type="RefSeq" id="WP_369288466.1">
    <property type="nucleotide sequence ID" value="NZ_JBFTEG010000013.1"/>
</dbReference>
<dbReference type="Gene3D" id="3.40.605.10">
    <property type="entry name" value="Aldehyde Dehydrogenase, Chain A, domain 1"/>
    <property type="match status" value="1"/>
</dbReference>
<name>A0ABV3YW03_9PSED</name>
<reference evidence="4 5" key="1">
    <citation type="submission" date="2024-07" db="EMBL/GenBank/DDBJ databases">
        <authorList>
            <person name="Li M."/>
        </authorList>
    </citation>
    <scope>NUCLEOTIDE SEQUENCE [LARGE SCALE GENOMIC DNA]</scope>
    <source>
        <strain evidence="4 5">25A3E</strain>
    </source>
</reference>
<evidence type="ECO:0000256" key="1">
    <source>
        <dbReference type="ARBA" id="ARBA00009986"/>
    </source>
</evidence>
<accession>A0ABV3YW03</accession>
<protein>
    <submittedName>
        <fullName evidence="4">CoA-acylating methylmalonate-semialdehyde dehydrogenase</fullName>
        <ecNumber evidence="4">1.2.1.-</ecNumber>
    </submittedName>
</protein>
<keyword evidence="5" id="KW-1185">Reference proteome</keyword>
<dbReference type="EC" id="1.2.1.-" evidence="4"/>
<comment type="similarity">
    <text evidence="1">Belongs to the aldehyde dehydrogenase family.</text>
</comment>
<dbReference type="InterPro" id="IPR010061">
    <property type="entry name" value="MeMal-semiAld_DH"/>
</dbReference>
<dbReference type="SUPFAM" id="SSF53720">
    <property type="entry name" value="ALDH-like"/>
    <property type="match status" value="1"/>
</dbReference>
<gene>
    <name evidence="4" type="ORF">AB5S05_15765</name>
</gene>
<evidence type="ECO:0000313" key="5">
    <source>
        <dbReference type="Proteomes" id="UP001560296"/>
    </source>
</evidence>